<dbReference type="Pfam" id="PF02878">
    <property type="entry name" value="PGM_PMM_I"/>
    <property type="match status" value="1"/>
</dbReference>
<dbReference type="HAMAP" id="MF_01554_B">
    <property type="entry name" value="GlmM_B"/>
    <property type="match status" value="1"/>
</dbReference>
<evidence type="ECO:0000256" key="2">
    <source>
        <dbReference type="ARBA" id="ARBA00022553"/>
    </source>
</evidence>
<evidence type="ECO:0000256" key="11">
    <source>
        <dbReference type="RuleBase" id="RU004327"/>
    </source>
</evidence>
<accession>A0A537K5Z4</accession>
<feature type="domain" description="Alpha-D-phosphohexomutase C-terminal" evidence="13">
    <location>
        <begin position="371"/>
        <end position="436"/>
    </location>
</feature>
<dbReference type="InterPro" id="IPR036900">
    <property type="entry name" value="A-D-PHexomutase_C_sf"/>
</dbReference>
<feature type="domain" description="Alpha-D-phosphohexomutase alpha/beta/alpha" evidence="15">
    <location>
        <begin position="165"/>
        <end position="251"/>
    </location>
</feature>
<comment type="function">
    <text evidence="9 11">Catalyzes the conversion of glucosamine-6-phosphate to glucosamine-1-phosphate.</text>
</comment>
<keyword evidence="3 9" id="KW-0479">Metal-binding</keyword>
<dbReference type="GO" id="GO:0008966">
    <property type="term" value="F:phosphoglucosamine mutase activity"/>
    <property type="evidence" value="ECO:0007669"/>
    <property type="project" value="UniProtKB-UniRule"/>
</dbReference>
<dbReference type="PRINTS" id="PR00509">
    <property type="entry name" value="PGMPMM"/>
</dbReference>
<dbReference type="NCBIfam" id="TIGR01455">
    <property type="entry name" value="glmM"/>
    <property type="match status" value="1"/>
</dbReference>
<evidence type="ECO:0000313" key="18">
    <source>
        <dbReference type="Proteomes" id="UP000318509"/>
    </source>
</evidence>
<evidence type="ECO:0000256" key="5">
    <source>
        <dbReference type="ARBA" id="ARBA00023235"/>
    </source>
</evidence>
<dbReference type="EMBL" id="VBAK01000103">
    <property type="protein sequence ID" value="TMI91165.1"/>
    <property type="molecule type" value="Genomic_DNA"/>
</dbReference>
<dbReference type="Proteomes" id="UP000318509">
    <property type="component" value="Unassembled WGS sequence"/>
</dbReference>
<evidence type="ECO:0000256" key="4">
    <source>
        <dbReference type="ARBA" id="ARBA00022842"/>
    </source>
</evidence>
<dbReference type="InterPro" id="IPR005843">
    <property type="entry name" value="A-D-PHexomutase_C"/>
</dbReference>
<dbReference type="GO" id="GO:0004615">
    <property type="term" value="F:phosphomannomutase activity"/>
    <property type="evidence" value="ECO:0007669"/>
    <property type="project" value="TreeGrafter"/>
</dbReference>
<dbReference type="FunFam" id="3.40.120.10:FF:000001">
    <property type="entry name" value="Phosphoglucosamine mutase"/>
    <property type="match status" value="1"/>
</dbReference>
<comment type="cofactor">
    <cofactor evidence="9">
        <name>Mg(2+)</name>
        <dbReference type="ChEBI" id="CHEBI:18420"/>
    </cofactor>
    <text evidence="9">Binds 1 Mg(2+) ion per subunit.</text>
</comment>
<dbReference type="GO" id="GO:0005829">
    <property type="term" value="C:cytosol"/>
    <property type="evidence" value="ECO:0007669"/>
    <property type="project" value="TreeGrafter"/>
</dbReference>
<dbReference type="GO" id="GO:0006048">
    <property type="term" value="P:UDP-N-acetylglucosamine biosynthetic process"/>
    <property type="evidence" value="ECO:0007669"/>
    <property type="project" value="TreeGrafter"/>
</dbReference>
<name>A0A537K5Z4_9BACT</name>
<evidence type="ECO:0000256" key="8">
    <source>
        <dbReference type="ARBA" id="ARBA00068193"/>
    </source>
</evidence>
<dbReference type="PANTHER" id="PTHR42946:SF1">
    <property type="entry name" value="PHOSPHOGLUCOMUTASE (ALPHA-D-GLUCOSE-1,6-BISPHOSPHATE-DEPENDENT)"/>
    <property type="match status" value="1"/>
</dbReference>
<feature type="domain" description="Alpha-D-phosphohexomutase alpha/beta/alpha" evidence="16">
    <location>
        <begin position="255"/>
        <end position="361"/>
    </location>
</feature>
<dbReference type="InterPro" id="IPR005846">
    <property type="entry name" value="A-D-PHexomutase_a/b/a-III"/>
</dbReference>
<comment type="PTM">
    <text evidence="9">Activated by phosphorylation.</text>
</comment>
<dbReference type="PANTHER" id="PTHR42946">
    <property type="entry name" value="PHOSPHOHEXOSE MUTASE"/>
    <property type="match status" value="1"/>
</dbReference>
<proteinExistence type="inferred from homology"/>
<feature type="binding site" evidence="9">
    <location>
        <position position="240"/>
    </location>
    <ligand>
        <name>Mg(2+)</name>
        <dbReference type="ChEBI" id="CHEBI:18420"/>
    </ligand>
</feature>
<feature type="domain" description="Alpha-D-phosphohexomutase alpha/beta/alpha" evidence="14">
    <location>
        <begin position="3"/>
        <end position="132"/>
    </location>
</feature>
<keyword evidence="2 9" id="KW-0597">Phosphoprotein</keyword>
<protein>
    <recommendedName>
        <fullName evidence="8 9">Phosphoglucosamine mutase</fullName>
        <ecNumber evidence="7 9">5.4.2.10</ecNumber>
    </recommendedName>
</protein>
<evidence type="ECO:0000256" key="7">
    <source>
        <dbReference type="ARBA" id="ARBA00066330"/>
    </source>
</evidence>
<dbReference type="InterPro" id="IPR016066">
    <property type="entry name" value="A-D-PHexomutase_CS"/>
</dbReference>
<comment type="similarity">
    <text evidence="1 9 10">Belongs to the phosphohexose mutase family.</text>
</comment>
<dbReference type="Gene3D" id="3.30.310.50">
    <property type="entry name" value="Alpha-D-phosphohexomutase, C-terminal domain"/>
    <property type="match status" value="1"/>
</dbReference>
<evidence type="ECO:0000256" key="12">
    <source>
        <dbReference type="SAM" id="MobiDB-lite"/>
    </source>
</evidence>
<evidence type="ECO:0000256" key="10">
    <source>
        <dbReference type="RuleBase" id="RU004326"/>
    </source>
</evidence>
<feature type="modified residue" description="Phosphoserine" evidence="9">
    <location>
        <position position="99"/>
    </location>
</feature>
<dbReference type="PROSITE" id="PS00710">
    <property type="entry name" value="PGM_PMM"/>
    <property type="match status" value="1"/>
</dbReference>
<dbReference type="GO" id="GO:0000287">
    <property type="term" value="F:magnesium ion binding"/>
    <property type="evidence" value="ECO:0007669"/>
    <property type="project" value="UniProtKB-UniRule"/>
</dbReference>
<dbReference type="EC" id="5.4.2.10" evidence="7 9"/>
<feature type="region of interest" description="Disordered" evidence="12">
    <location>
        <begin position="443"/>
        <end position="462"/>
    </location>
</feature>
<evidence type="ECO:0000259" key="14">
    <source>
        <dbReference type="Pfam" id="PF02878"/>
    </source>
</evidence>
<dbReference type="FunFam" id="3.40.120.10:FF:000002">
    <property type="entry name" value="Phosphoglucosamine mutase"/>
    <property type="match status" value="1"/>
</dbReference>
<dbReference type="GO" id="GO:0005975">
    <property type="term" value="P:carbohydrate metabolic process"/>
    <property type="evidence" value="ECO:0007669"/>
    <property type="project" value="InterPro"/>
</dbReference>
<evidence type="ECO:0000256" key="6">
    <source>
        <dbReference type="ARBA" id="ARBA00050364"/>
    </source>
</evidence>
<dbReference type="FunFam" id="3.30.310.50:FF:000001">
    <property type="entry name" value="Phosphoglucosamine mutase"/>
    <property type="match status" value="1"/>
</dbReference>
<dbReference type="CDD" id="cd05802">
    <property type="entry name" value="GlmM"/>
    <property type="match status" value="1"/>
</dbReference>
<keyword evidence="4 9" id="KW-0460">Magnesium</keyword>
<dbReference type="NCBIfam" id="NF008139">
    <property type="entry name" value="PRK10887.1"/>
    <property type="match status" value="1"/>
</dbReference>
<dbReference type="InterPro" id="IPR016055">
    <property type="entry name" value="A-D-PHexomutase_a/b/a-I/II/III"/>
</dbReference>
<gene>
    <name evidence="9" type="primary">glmM</name>
    <name evidence="17" type="ORF">E6H00_04685</name>
</gene>
<comment type="catalytic activity">
    <reaction evidence="6 9 11">
        <text>alpha-D-glucosamine 1-phosphate = D-glucosamine 6-phosphate</text>
        <dbReference type="Rhea" id="RHEA:23424"/>
        <dbReference type="ChEBI" id="CHEBI:58516"/>
        <dbReference type="ChEBI" id="CHEBI:58725"/>
        <dbReference type="EC" id="5.4.2.10"/>
    </reaction>
</comment>
<evidence type="ECO:0000256" key="3">
    <source>
        <dbReference type="ARBA" id="ARBA00022723"/>
    </source>
</evidence>
<dbReference type="InterPro" id="IPR005844">
    <property type="entry name" value="A-D-PHexomutase_a/b/a-I"/>
</dbReference>
<feature type="binding site" evidence="9">
    <location>
        <position position="238"/>
    </location>
    <ligand>
        <name>Mg(2+)</name>
        <dbReference type="ChEBI" id="CHEBI:18420"/>
    </ligand>
</feature>
<feature type="binding site" evidence="9">
    <location>
        <position position="242"/>
    </location>
    <ligand>
        <name>Mg(2+)</name>
        <dbReference type="ChEBI" id="CHEBI:18420"/>
    </ligand>
</feature>
<dbReference type="AlphaFoldDB" id="A0A537K5Z4"/>
<evidence type="ECO:0000256" key="1">
    <source>
        <dbReference type="ARBA" id="ARBA00010231"/>
    </source>
</evidence>
<dbReference type="Pfam" id="PF02879">
    <property type="entry name" value="PGM_PMM_II"/>
    <property type="match status" value="1"/>
</dbReference>
<feature type="binding site" description="via phosphate group" evidence="9">
    <location>
        <position position="99"/>
    </location>
    <ligand>
        <name>Mg(2+)</name>
        <dbReference type="ChEBI" id="CHEBI:18420"/>
    </ligand>
</feature>
<sequence length="462" mass="48477">MGRLFGTDGIRGVGNADLSTELVDRVGRAAAHVLAPGARGRFAVGRDPRISGDLLEAALAAGLCSAGSDMLRLGILPTPGVAYLVRQLAVHAGIVISASHNPMEDNGIKFFAPSGFKLPDAVEAEIEGALDRVTALPRPTGGEVGRIVEVPDAAERYLAFVAGLARGRLEGWRIVVDCANGAASRIAPALWERLGAAVTPLHAEPDGTNINVGSGSTHPEVIQAAVVAHGADVGFAYDGDGDRVIAADRHGQLVDGDAIMGITALHRDARGGLPGRRVVGTVMSNLGFERVLRAAGIELERVRVGDRYVLERMLETGASVGGEQSGHVIFLDRATTGDGLVTALELVNVMLESGRPLEELRAPFIRYPQILLNVRVAQPERWANDPEIQRAIAQAEGRLRGRGRVLIRASGTEPLVRIMTECEDAGMAEELARELSDLVSRRLGGTAAPAPGKRAAASGPAA</sequence>
<dbReference type="InterPro" id="IPR050060">
    <property type="entry name" value="Phosphoglucosamine_mutase"/>
</dbReference>
<dbReference type="GO" id="GO:0009252">
    <property type="term" value="P:peptidoglycan biosynthetic process"/>
    <property type="evidence" value="ECO:0007669"/>
    <property type="project" value="TreeGrafter"/>
</dbReference>
<keyword evidence="5 9" id="KW-0413">Isomerase</keyword>
<organism evidence="17 18">
    <name type="scientific">Candidatus Segetimicrobium genomatis</name>
    <dbReference type="NCBI Taxonomy" id="2569760"/>
    <lineage>
        <taxon>Bacteria</taxon>
        <taxon>Bacillati</taxon>
        <taxon>Candidatus Sysuimicrobiota</taxon>
        <taxon>Candidatus Sysuimicrobiia</taxon>
        <taxon>Candidatus Sysuimicrobiales</taxon>
        <taxon>Candidatus Segetimicrobiaceae</taxon>
        <taxon>Candidatus Segetimicrobium</taxon>
    </lineage>
</organism>
<dbReference type="Gene3D" id="3.40.120.10">
    <property type="entry name" value="Alpha-D-Glucose-1,6-Bisphosphate, subunit A, domain 3"/>
    <property type="match status" value="3"/>
</dbReference>
<comment type="caution">
    <text evidence="17">The sequence shown here is derived from an EMBL/GenBank/DDBJ whole genome shotgun (WGS) entry which is preliminary data.</text>
</comment>
<evidence type="ECO:0000313" key="17">
    <source>
        <dbReference type="EMBL" id="TMI91165.1"/>
    </source>
</evidence>
<evidence type="ECO:0000259" key="15">
    <source>
        <dbReference type="Pfam" id="PF02879"/>
    </source>
</evidence>
<evidence type="ECO:0000259" key="16">
    <source>
        <dbReference type="Pfam" id="PF02880"/>
    </source>
</evidence>
<feature type="active site" description="Phosphoserine intermediate" evidence="9">
    <location>
        <position position="99"/>
    </location>
</feature>
<evidence type="ECO:0000259" key="13">
    <source>
        <dbReference type="Pfam" id="PF00408"/>
    </source>
</evidence>
<dbReference type="InterPro" id="IPR005841">
    <property type="entry name" value="Alpha-D-phosphohexomutase_SF"/>
</dbReference>
<dbReference type="InterPro" id="IPR006352">
    <property type="entry name" value="GlmM_bact"/>
</dbReference>
<dbReference type="InterPro" id="IPR005845">
    <property type="entry name" value="A-D-PHexomutase_a/b/a-II"/>
</dbReference>
<dbReference type="Pfam" id="PF02880">
    <property type="entry name" value="PGM_PMM_III"/>
    <property type="match status" value="1"/>
</dbReference>
<reference evidence="17 18" key="1">
    <citation type="journal article" date="2019" name="Nat. Microbiol.">
        <title>Mediterranean grassland soil C-N compound turnover is dependent on rainfall and depth, and is mediated by genomically divergent microorganisms.</title>
        <authorList>
            <person name="Diamond S."/>
            <person name="Andeer P.F."/>
            <person name="Li Z."/>
            <person name="Crits-Christoph A."/>
            <person name="Burstein D."/>
            <person name="Anantharaman K."/>
            <person name="Lane K.R."/>
            <person name="Thomas B.C."/>
            <person name="Pan C."/>
            <person name="Northen T.R."/>
            <person name="Banfield J.F."/>
        </authorList>
    </citation>
    <scope>NUCLEOTIDE SEQUENCE [LARGE SCALE GENOMIC DNA]</scope>
    <source>
        <strain evidence="17">NP_3</strain>
    </source>
</reference>
<dbReference type="Pfam" id="PF00408">
    <property type="entry name" value="PGM_PMM_IV"/>
    <property type="match status" value="1"/>
</dbReference>
<feature type="compositionally biased region" description="Low complexity" evidence="12">
    <location>
        <begin position="444"/>
        <end position="462"/>
    </location>
</feature>
<dbReference type="SUPFAM" id="SSF55957">
    <property type="entry name" value="Phosphoglucomutase, C-terminal domain"/>
    <property type="match status" value="1"/>
</dbReference>
<evidence type="ECO:0000256" key="9">
    <source>
        <dbReference type="HAMAP-Rule" id="MF_01554"/>
    </source>
</evidence>
<dbReference type="SUPFAM" id="SSF53738">
    <property type="entry name" value="Phosphoglucomutase, first 3 domains"/>
    <property type="match status" value="3"/>
</dbReference>